<comment type="caution">
    <text evidence="2">The sequence shown here is derived from an EMBL/GenBank/DDBJ whole genome shotgun (WGS) entry which is preliminary data.</text>
</comment>
<sequence>MRTRTLLRSSSALWAFPFTVGLTLFYYVNVTSDAALRQDLGYAPTLVSAALQTSYALAYGVAAALGAWEGGRLARGAVWELAPARSRYAVAAQALAPVVALAWLMLLLPVSLALIQGKALPAPSALGPLLLGLLLSAAHAVVGFAAARHLPRVIVAPVMAVAVWLVVATSRATSVPWRRHTLGQYPTRLVFGETATWTSLAAQALPTLGVALAVALLWVPGLRLLPRLALGAALLAACVSVAYSVTRDWGTHPPLATGQVAMRCAGEAPRVCMPQATARDVHAVREEVASALTDLVDLGIVPRAPDTVTDSLADGRYARPSTPETWRLGLTTGERQGTVRYRVVDEALHFPCSRPEPRTGRLVMLWAAERTGVAGVLEEFLRGDPYYDRARGEALRAEVAEVLETSPAEQVRWYRRSLAAACGAEA</sequence>
<dbReference type="EMBL" id="JAVREN010000004">
    <property type="protein sequence ID" value="MDT0306064.1"/>
    <property type="molecule type" value="Genomic_DNA"/>
</dbReference>
<keyword evidence="3" id="KW-1185">Reference proteome</keyword>
<accession>A0ABU2L3D6</accession>
<evidence type="ECO:0000313" key="2">
    <source>
        <dbReference type="EMBL" id="MDT0306064.1"/>
    </source>
</evidence>
<feature type="transmembrane region" description="Helical" evidence="1">
    <location>
        <begin position="12"/>
        <end position="29"/>
    </location>
</feature>
<feature type="transmembrane region" description="Helical" evidence="1">
    <location>
        <begin position="197"/>
        <end position="219"/>
    </location>
</feature>
<dbReference type="Proteomes" id="UP001183388">
    <property type="component" value="Unassembled WGS sequence"/>
</dbReference>
<evidence type="ECO:0000313" key="3">
    <source>
        <dbReference type="Proteomes" id="UP001183388"/>
    </source>
</evidence>
<evidence type="ECO:0000256" key="1">
    <source>
        <dbReference type="SAM" id="Phobius"/>
    </source>
</evidence>
<protein>
    <recommendedName>
        <fullName evidence="4">ABC transporter permease</fullName>
    </recommendedName>
</protein>
<feature type="transmembrane region" description="Helical" evidence="1">
    <location>
        <begin position="228"/>
        <end position="245"/>
    </location>
</feature>
<feature type="transmembrane region" description="Helical" evidence="1">
    <location>
        <begin position="88"/>
        <end position="114"/>
    </location>
</feature>
<keyword evidence="1" id="KW-1133">Transmembrane helix</keyword>
<organism evidence="2 3">
    <name type="scientific">Streptomyces boetiae</name>
    <dbReference type="NCBI Taxonomy" id="3075541"/>
    <lineage>
        <taxon>Bacteria</taxon>
        <taxon>Bacillati</taxon>
        <taxon>Actinomycetota</taxon>
        <taxon>Actinomycetes</taxon>
        <taxon>Kitasatosporales</taxon>
        <taxon>Streptomycetaceae</taxon>
        <taxon>Streptomyces</taxon>
    </lineage>
</organism>
<proteinExistence type="predicted"/>
<feature type="transmembrane region" description="Helical" evidence="1">
    <location>
        <begin position="49"/>
        <end position="68"/>
    </location>
</feature>
<dbReference type="RefSeq" id="WP_311628987.1">
    <property type="nucleotide sequence ID" value="NZ_JAVREN010000004.1"/>
</dbReference>
<reference evidence="3" key="1">
    <citation type="submission" date="2023-07" db="EMBL/GenBank/DDBJ databases">
        <title>30 novel species of actinomycetes from the DSMZ collection.</title>
        <authorList>
            <person name="Nouioui I."/>
        </authorList>
    </citation>
    <scope>NUCLEOTIDE SEQUENCE [LARGE SCALE GENOMIC DNA]</scope>
    <source>
        <strain evidence="3">DSM 44917</strain>
    </source>
</reference>
<keyword evidence="1" id="KW-0812">Transmembrane</keyword>
<feature type="transmembrane region" description="Helical" evidence="1">
    <location>
        <begin position="126"/>
        <end position="147"/>
    </location>
</feature>
<name>A0ABU2L3D6_9ACTN</name>
<keyword evidence="1" id="KW-0472">Membrane</keyword>
<gene>
    <name evidence="2" type="ORF">RM780_03685</name>
</gene>
<feature type="transmembrane region" description="Helical" evidence="1">
    <location>
        <begin position="154"/>
        <end position="177"/>
    </location>
</feature>
<evidence type="ECO:0008006" key="4">
    <source>
        <dbReference type="Google" id="ProtNLM"/>
    </source>
</evidence>